<dbReference type="Pfam" id="PF02361">
    <property type="entry name" value="CbiQ"/>
    <property type="match status" value="1"/>
</dbReference>
<feature type="transmembrane region" description="Helical" evidence="9">
    <location>
        <begin position="244"/>
        <end position="263"/>
    </location>
</feature>
<organism evidence="11">
    <name type="scientific">Macrococcoides caseolyticum</name>
    <dbReference type="NCBI Taxonomy" id="69966"/>
    <lineage>
        <taxon>Bacteria</taxon>
        <taxon>Bacillati</taxon>
        <taxon>Bacillota</taxon>
        <taxon>Bacilli</taxon>
        <taxon>Bacillales</taxon>
        <taxon>Staphylococcaceae</taxon>
        <taxon>Macrococcoides</taxon>
    </lineage>
</organism>
<sequence length="265" mass="30283">MLDKMILGRFVPLQSFVHRLDPRMKMVFVFIMMILIFLMNNWQTYAVGIILIFIILKASNLSFMFLFNGLKPILFLLIFTLLMHVFLTKGGATLVDYGIINIQSQGVIMGIMISLRFILIIFLTTIMTLTTSPIELTDAIESLLKPFKKLKLPVHELALMMSIALRFIPTLMDETQKVMKAQMSRGSDMTAGTLKERIKAVIPLLVPLFVSAFKRAEDLAIAMEVRGYKGDVGRTKYRKLDWHTYDTLSLLTLIPITLLILYLKN</sequence>
<evidence type="ECO:0000256" key="4">
    <source>
        <dbReference type="ARBA" id="ARBA00022448"/>
    </source>
</evidence>
<dbReference type="GeneID" id="61130648"/>
<keyword evidence="5 9" id="KW-1003">Cell membrane</keyword>
<dbReference type="HAMAP" id="MF_01461">
    <property type="entry name" value="EcfT"/>
    <property type="match status" value="1"/>
</dbReference>
<dbReference type="EMBL" id="KY013611">
    <property type="protein sequence ID" value="AQX82876.1"/>
    <property type="molecule type" value="Genomic_DNA"/>
</dbReference>
<evidence type="ECO:0000256" key="9">
    <source>
        <dbReference type="HAMAP-Rule" id="MF_01461"/>
    </source>
</evidence>
<dbReference type="PANTHER" id="PTHR33514">
    <property type="entry name" value="PROTEIN ABCI12, CHLOROPLASTIC"/>
    <property type="match status" value="1"/>
</dbReference>
<comment type="subcellular location">
    <subcellularLocation>
        <location evidence="1 9">Cell membrane</location>
        <topology evidence="1 9">Multi-pass membrane protein</topology>
    </subcellularLocation>
</comment>
<dbReference type="InterPro" id="IPR003339">
    <property type="entry name" value="ABC/ECF_trnsptr_transmembrane"/>
</dbReference>
<dbReference type="EMBL" id="KY013610">
    <property type="protein sequence ID" value="AQX82839.1"/>
    <property type="molecule type" value="Genomic_DNA"/>
</dbReference>
<evidence type="ECO:0000256" key="8">
    <source>
        <dbReference type="ARBA" id="ARBA00023136"/>
    </source>
</evidence>
<keyword evidence="6 9" id="KW-0812">Transmembrane</keyword>
<dbReference type="RefSeq" id="WP_086037943.1">
    <property type="nucleotide sequence ID" value="NZ_CP021058.1"/>
</dbReference>
<evidence type="ECO:0000256" key="7">
    <source>
        <dbReference type="ARBA" id="ARBA00022989"/>
    </source>
</evidence>
<comment type="caution">
    <text evidence="9">Lacks conserved residue(s) required for the propagation of feature annotation.</text>
</comment>
<accession>A0A1S7BGR4</accession>
<gene>
    <name evidence="11" type="primary">cbiQ</name>
    <name evidence="9" type="synonym">ecfT</name>
</gene>
<comment type="subunit">
    <text evidence="9">Forms a stable energy-coupling factor (ECF) transporter complex composed of 2 membrane-embedded substrate-binding proteins (S component), 2 ATP-binding proteins (A component) and 2 transmembrane proteins (T component).</text>
</comment>
<protein>
    <recommendedName>
        <fullName evidence="3 9">Energy-coupling factor transporter transmembrane protein EcfT</fullName>
        <shortName evidence="9">ECF transporter T component EcfT</shortName>
    </recommendedName>
</protein>
<reference evidence="11" key="1">
    <citation type="journal article" date="2017" name="Sci. Rep.">
        <title>Novel methicillin resistance gene mecD in clinical Macrococcus caseolyticus strains from bovine and canine sources.</title>
        <authorList>
            <person name="Schwendener S."/>
            <person name="Cotting K."/>
            <person name="Perreten V."/>
        </authorList>
    </citation>
    <scope>NUCLEOTIDE SEQUENCE</scope>
    <source>
        <strain evidence="10">IMD0473</strain>
        <strain evidence="11">IMD0819</strain>
    </source>
</reference>
<evidence type="ECO:0000313" key="10">
    <source>
        <dbReference type="EMBL" id="AQX82839.1"/>
    </source>
</evidence>
<evidence type="ECO:0000313" key="11">
    <source>
        <dbReference type="EMBL" id="AQX82876.1"/>
    </source>
</evidence>
<keyword evidence="4 9" id="KW-0813">Transport</keyword>
<proteinExistence type="inferred from homology"/>
<evidence type="ECO:0000256" key="1">
    <source>
        <dbReference type="ARBA" id="ARBA00004651"/>
    </source>
</evidence>
<dbReference type="GO" id="GO:0005886">
    <property type="term" value="C:plasma membrane"/>
    <property type="evidence" value="ECO:0007669"/>
    <property type="project" value="UniProtKB-SubCell"/>
</dbReference>
<name>A0A1S7BGR4_9STAP</name>
<feature type="transmembrane region" description="Helical" evidence="9">
    <location>
        <begin position="73"/>
        <end position="95"/>
    </location>
</feature>
<comment type="function">
    <text evidence="9">Transmembrane (T) component of an energy-coupling factor (ECF) ABC-transporter complex. Unlike classic ABC transporters this ECF transporter provides the energy necessary to transport a number of different substrates.</text>
</comment>
<dbReference type="InterPro" id="IPR024919">
    <property type="entry name" value="EcfT"/>
</dbReference>
<dbReference type="PANTHER" id="PTHR33514:SF13">
    <property type="entry name" value="PROTEIN ABCI12, CHLOROPLASTIC"/>
    <property type="match status" value="1"/>
</dbReference>
<evidence type="ECO:0000256" key="2">
    <source>
        <dbReference type="ARBA" id="ARBA00005660"/>
    </source>
</evidence>
<evidence type="ECO:0000256" key="3">
    <source>
        <dbReference type="ARBA" id="ARBA00014042"/>
    </source>
</evidence>
<keyword evidence="8 9" id="KW-0472">Membrane</keyword>
<dbReference type="CDD" id="cd16914">
    <property type="entry name" value="EcfT"/>
    <property type="match status" value="1"/>
</dbReference>
<comment type="similarity">
    <text evidence="2 9">Belongs to the energy-coupling factor EcfT family.</text>
</comment>
<dbReference type="AlphaFoldDB" id="A0A1S7BGR4"/>
<keyword evidence="7 9" id="KW-1133">Transmembrane helix</keyword>
<evidence type="ECO:0000256" key="6">
    <source>
        <dbReference type="ARBA" id="ARBA00022692"/>
    </source>
</evidence>
<dbReference type="GO" id="GO:0022857">
    <property type="term" value="F:transmembrane transporter activity"/>
    <property type="evidence" value="ECO:0007669"/>
    <property type="project" value="UniProtKB-UniRule"/>
</dbReference>
<evidence type="ECO:0000256" key="5">
    <source>
        <dbReference type="ARBA" id="ARBA00022475"/>
    </source>
</evidence>
<feature type="transmembrane region" description="Helical" evidence="9">
    <location>
        <begin position="107"/>
        <end position="132"/>
    </location>
</feature>